<evidence type="ECO:0000256" key="3">
    <source>
        <dbReference type="PROSITE-ProRule" id="PRU00169"/>
    </source>
</evidence>
<evidence type="ECO:0000259" key="4">
    <source>
        <dbReference type="PROSITE" id="PS50110"/>
    </source>
</evidence>
<dbReference type="GO" id="GO:0000160">
    <property type="term" value="P:phosphorelay signal transduction system"/>
    <property type="evidence" value="ECO:0007669"/>
    <property type="project" value="UniProtKB-KW"/>
</dbReference>
<dbReference type="RefSeq" id="WP_092054345.1">
    <property type="nucleotide sequence ID" value="NZ_FOJJ01000005.1"/>
</dbReference>
<dbReference type="Gene3D" id="3.40.50.2300">
    <property type="match status" value="1"/>
</dbReference>
<feature type="modified residue" description="4-aspartylphosphate" evidence="3">
    <location>
        <position position="52"/>
    </location>
</feature>
<dbReference type="SMART" id="SM00448">
    <property type="entry name" value="REC"/>
    <property type="match status" value="1"/>
</dbReference>
<dbReference type="InterPro" id="IPR050595">
    <property type="entry name" value="Bact_response_regulator"/>
</dbReference>
<dbReference type="InterPro" id="IPR001789">
    <property type="entry name" value="Sig_transdc_resp-reg_receiver"/>
</dbReference>
<accession>A0A550J6X1</accession>
<dbReference type="PROSITE" id="PS50110">
    <property type="entry name" value="RESPONSE_REGULATORY"/>
    <property type="match status" value="1"/>
</dbReference>
<organism evidence="5 6">
    <name type="scientific">Trichloromonas acetexigens</name>
    <dbReference type="NCBI Taxonomy" id="38815"/>
    <lineage>
        <taxon>Bacteria</taxon>
        <taxon>Pseudomonadati</taxon>
        <taxon>Thermodesulfobacteriota</taxon>
        <taxon>Desulfuromonadia</taxon>
        <taxon>Desulfuromonadales</taxon>
        <taxon>Trichloromonadaceae</taxon>
        <taxon>Trichloromonas</taxon>
    </lineage>
</organism>
<name>A0A550J6X1_9BACT</name>
<evidence type="ECO:0000256" key="2">
    <source>
        <dbReference type="ARBA" id="ARBA00023012"/>
    </source>
</evidence>
<feature type="domain" description="Response regulatory" evidence="4">
    <location>
        <begin position="3"/>
        <end position="119"/>
    </location>
</feature>
<gene>
    <name evidence="5" type="ORF">FL622_14875</name>
</gene>
<dbReference type="AlphaFoldDB" id="A0A550J6X1"/>
<dbReference type="PANTHER" id="PTHR44591">
    <property type="entry name" value="STRESS RESPONSE REGULATOR PROTEIN 1"/>
    <property type="match status" value="1"/>
</dbReference>
<keyword evidence="2" id="KW-0902">Two-component regulatory system</keyword>
<comment type="caution">
    <text evidence="5">The sequence shown here is derived from an EMBL/GenBank/DDBJ whole genome shotgun (WGS) entry which is preliminary data.</text>
</comment>
<proteinExistence type="predicted"/>
<dbReference type="SUPFAM" id="SSF52172">
    <property type="entry name" value="CheY-like"/>
    <property type="match status" value="1"/>
</dbReference>
<dbReference type="EMBL" id="VJVV01000013">
    <property type="protein sequence ID" value="TRO78965.1"/>
    <property type="molecule type" value="Genomic_DNA"/>
</dbReference>
<reference evidence="5 6" key="1">
    <citation type="submission" date="2019-07" db="EMBL/GenBank/DDBJ databases">
        <title>Insights of Desulfuromonas acetexigens electromicrobiology.</title>
        <authorList>
            <person name="Katuri K."/>
            <person name="Sapireddy V."/>
            <person name="Shaw D.R."/>
            <person name="Saikaly P."/>
        </authorList>
    </citation>
    <scope>NUCLEOTIDE SEQUENCE [LARGE SCALE GENOMIC DNA]</scope>
    <source>
        <strain evidence="5 6">2873</strain>
    </source>
</reference>
<evidence type="ECO:0000313" key="5">
    <source>
        <dbReference type="EMBL" id="TRO78965.1"/>
    </source>
</evidence>
<dbReference type="Proteomes" id="UP000317155">
    <property type="component" value="Unassembled WGS sequence"/>
</dbReference>
<dbReference type="InterPro" id="IPR011006">
    <property type="entry name" value="CheY-like_superfamily"/>
</dbReference>
<evidence type="ECO:0000313" key="6">
    <source>
        <dbReference type="Proteomes" id="UP000317155"/>
    </source>
</evidence>
<sequence>MAKILVADDSATEVTFLQEILKDTNHEILIANNGLEAEKIARTTPVDLIILDVVMPEKNGFQVCRALKKDPKFSHIPIIITTSKSGESDKFWGMKQGADEYITKPFEPVDILLAVKKHLGGAK</sequence>
<dbReference type="Pfam" id="PF00072">
    <property type="entry name" value="Response_reg"/>
    <property type="match status" value="1"/>
</dbReference>
<dbReference type="OrthoDB" id="9790791at2"/>
<keyword evidence="6" id="KW-1185">Reference proteome</keyword>
<dbReference type="PANTHER" id="PTHR44591:SF14">
    <property type="entry name" value="PROTEIN PILG"/>
    <property type="match status" value="1"/>
</dbReference>
<protein>
    <submittedName>
        <fullName evidence="5">Response regulator</fullName>
    </submittedName>
</protein>
<keyword evidence="1 3" id="KW-0597">Phosphoprotein</keyword>
<evidence type="ECO:0000256" key="1">
    <source>
        <dbReference type="ARBA" id="ARBA00022553"/>
    </source>
</evidence>